<dbReference type="OrthoDB" id="7926109at2"/>
<dbReference type="Proteomes" id="UP000187344">
    <property type="component" value="Unassembled WGS sequence"/>
</dbReference>
<comment type="caution">
    <text evidence="2">The sequence shown here is derived from an EMBL/GenBank/DDBJ whole genome shotgun (WGS) entry which is preliminary data.</text>
</comment>
<dbReference type="EMBL" id="LXYT01000001">
    <property type="protein sequence ID" value="OLY44494.1"/>
    <property type="molecule type" value="Genomic_DNA"/>
</dbReference>
<keyword evidence="3" id="KW-1185">Reference proteome</keyword>
<dbReference type="RefSeq" id="WP_075869619.1">
    <property type="nucleotide sequence ID" value="NZ_CALYQA010000002.1"/>
</dbReference>
<evidence type="ECO:0000313" key="2">
    <source>
        <dbReference type="EMBL" id="OLY44494.1"/>
    </source>
</evidence>
<protein>
    <submittedName>
        <fullName evidence="2">Uncharacterized protein</fullName>
    </submittedName>
</protein>
<proteinExistence type="predicted"/>
<organism evidence="2 3">
    <name type="scientific">Bartonella apis</name>
    <dbReference type="NCBI Taxonomy" id="1686310"/>
    <lineage>
        <taxon>Bacteria</taxon>
        <taxon>Pseudomonadati</taxon>
        <taxon>Pseudomonadota</taxon>
        <taxon>Alphaproteobacteria</taxon>
        <taxon>Hyphomicrobiales</taxon>
        <taxon>Bartonellaceae</taxon>
        <taxon>Bartonella</taxon>
    </lineage>
</organism>
<gene>
    <name evidence="2" type="ORF">PEB0149_019640</name>
</gene>
<feature type="region of interest" description="Disordered" evidence="1">
    <location>
        <begin position="171"/>
        <end position="195"/>
    </location>
</feature>
<name>A0A1R0FC40_9HYPH</name>
<evidence type="ECO:0000256" key="1">
    <source>
        <dbReference type="SAM" id="MobiDB-lite"/>
    </source>
</evidence>
<evidence type="ECO:0000313" key="3">
    <source>
        <dbReference type="Proteomes" id="UP000187344"/>
    </source>
</evidence>
<dbReference type="AlphaFoldDB" id="A0A1R0FC40"/>
<dbReference type="GeneID" id="92990882"/>
<sequence length="195" mass="21647">MIPPIPVQLYVTVAAATELTNRRAKNLDGDSSSDNLAETFNAVTPSTSSQAENGARQVASRFKPLDNRKSAEEIEDEEEKLLYVLSEKFGLEKPHGLPIQEAAAYLKEILYSPRNSYDLRAVEKDLGFDLIGISLKDFLDAMIDSDSDAAARVSTALKAFLDSQEKEFKQTRLSDDLTVNPEDDQDPGIYSPFRK</sequence>
<accession>A0A1R0FC40</accession>
<reference evidence="2 3" key="1">
    <citation type="submission" date="2016-12" db="EMBL/GenBank/DDBJ databases">
        <title>Comparative genomics of Bartonella apis.</title>
        <authorList>
            <person name="Engel P."/>
        </authorList>
    </citation>
    <scope>NUCLEOTIDE SEQUENCE [LARGE SCALE GENOMIC DNA]</scope>
    <source>
        <strain evidence="2 3">PEB0149</strain>
    </source>
</reference>